<dbReference type="OrthoDB" id="2721202at2"/>
<feature type="transmembrane region" description="Helical" evidence="1">
    <location>
        <begin position="127"/>
        <end position="147"/>
    </location>
</feature>
<keyword evidence="1" id="KW-1133">Transmembrane helix</keyword>
<comment type="caution">
    <text evidence="2">The sequence shown here is derived from an EMBL/GenBank/DDBJ whole genome shotgun (WGS) entry which is preliminary data.</text>
</comment>
<keyword evidence="3" id="KW-1185">Reference proteome</keyword>
<name>A0A2A2IGW8_9BACI</name>
<proteinExistence type="predicted"/>
<feature type="transmembrane region" description="Helical" evidence="1">
    <location>
        <begin position="76"/>
        <end position="94"/>
    </location>
</feature>
<dbReference type="EMBL" id="NPOA01000003">
    <property type="protein sequence ID" value="PAV30494.1"/>
    <property type="molecule type" value="Genomic_DNA"/>
</dbReference>
<feature type="transmembrane region" description="Helical" evidence="1">
    <location>
        <begin position="49"/>
        <end position="69"/>
    </location>
</feature>
<evidence type="ECO:0000256" key="1">
    <source>
        <dbReference type="SAM" id="Phobius"/>
    </source>
</evidence>
<reference evidence="2 3" key="1">
    <citation type="submission" date="2017-08" db="EMBL/GenBank/DDBJ databases">
        <title>Virgibacillus indicus sp. nov. and Virgibacillus profoundi sp. nov, two moderately halophilic bacteria isolated from marine sediment by using the Microfluidic Streak Plate.</title>
        <authorList>
            <person name="Xu B."/>
            <person name="Hu B."/>
            <person name="Wang J."/>
            <person name="Zhu Y."/>
            <person name="Huang L."/>
            <person name="Du W."/>
            <person name="Huang Y."/>
        </authorList>
    </citation>
    <scope>NUCLEOTIDE SEQUENCE [LARGE SCALE GENOMIC DNA]</scope>
    <source>
        <strain evidence="2 3">IO3-P3-H5</strain>
    </source>
</reference>
<dbReference type="RefSeq" id="WP_095654460.1">
    <property type="nucleotide sequence ID" value="NZ_NPOA01000003.1"/>
</dbReference>
<evidence type="ECO:0000313" key="2">
    <source>
        <dbReference type="EMBL" id="PAV30494.1"/>
    </source>
</evidence>
<accession>A0A2A2IGW8</accession>
<organism evidence="2 3">
    <name type="scientific">Virgibacillus profundi</name>
    <dbReference type="NCBI Taxonomy" id="2024555"/>
    <lineage>
        <taxon>Bacteria</taxon>
        <taxon>Bacillati</taxon>
        <taxon>Bacillota</taxon>
        <taxon>Bacilli</taxon>
        <taxon>Bacillales</taxon>
        <taxon>Bacillaceae</taxon>
        <taxon>Virgibacillus</taxon>
    </lineage>
</organism>
<keyword evidence="1" id="KW-0472">Membrane</keyword>
<keyword evidence="1" id="KW-0812">Transmembrane</keyword>
<evidence type="ECO:0000313" key="3">
    <source>
        <dbReference type="Proteomes" id="UP000218887"/>
    </source>
</evidence>
<gene>
    <name evidence="2" type="ORF">CIL05_05155</name>
</gene>
<protein>
    <submittedName>
        <fullName evidence="2">Uncharacterized protein</fullName>
    </submittedName>
</protein>
<feature type="transmembrane region" description="Helical" evidence="1">
    <location>
        <begin position="12"/>
        <end position="37"/>
    </location>
</feature>
<feature type="transmembrane region" description="Helical" evidence="1">
    <location>
        <begin position="100"/>
        <end position="120"/>
    </location>
</feature>
<dbReference type="AlphaFoldDB" id="A0A2A2IGW8"/>
<sequence length="253" mass="29249">MDKFNSKKFPFYLYTKLIGAGFSFSVFIVFMTFMISFDLFELSELLSNPLLWAAFYVYAILCSIIIDGIIKLWPKLKSRIVLLYIFAGCIVFAIPMYHIIYFLIAGSIGAAAALLFYYGMKIIKPRFWLSIIFAIGMPILFIVISIVDFTDKENWVEERNSFGFESTFDYFHGEHKIPIDLEKGEVIIFQVNIYDESGGWGYHFEDEKGNHAGMESRGEKSAFEALEDGEYYIVLHGDEAKGRFEVDWEISRE</sequence>
<dbReference type="Proteomes" id="UP000218887">
    <property type="component" value="Unassembled WGS sequence"/>
</dbReference>